<dbReference type="OrthoDB" id="6064590at2"/>
<dbReference type="Gene3D" id="1.20.58.760">
    <property type="entry name" value="Peptidase M41"/>
    <property type="match status" value="1"/>
</dbReference>
<accession>A0A5C7GGS9</accession>
<evidence type="ECO:0008006" key="3">
    <source>
        <dbReference type="Google" id="ProtNLM"/>
    </source>
</evidence>
<proteinExistence type="predicted"/>
<protein>
    <recommendedName>
        <fullName evidence="3">Peptidase M41 domain-containing protein</fullName>
    </recommendedName>
</protein>
<dbReference type="EMBL" id="VRKQ01000010">
    <property type="protein sequence ID" value="TXG36722.1"/>
    <property type="molecule type" value="Genomic_DNA"/>
</dbReference>
<comment type="caution">
    <text evidence="1">The sequence shown here is derived from an EMBL/GenBank/DDBJ whole genome shotgun (WGS) entry which is preliminary data.</text>
</comment>
<name>A0A5C7GGS9_9FLAO</name>
<evidence type="ECO:0000313" key="1">
    <source>
        <dbReference type="EMBL" id="TXG36722.1"/>
    </source>
</evidence>
<dbReference type="GO" id="GO:0006508">
    <property type="term" value="P:proteolysis"/>
    <property type="evidence" value="ECO:0007669"/>
    <property type="project" value="InterPro"/>
</dbReference>
<dbReference type="SUPFAM" id="SSF140990">
    <property type="entry name" value="FtsH protease domain-like"/>
    <property type="match status" value="1"/>
</dbReference>
<gene>
    <name evidence="1" type="ORF">FUA22_09065</name>
</gene>
<dbReference type="InterPro" id="IPR037219">
    <property type="entry name" value="Peptidase_M41-like"/>
</dbReference>
<keyword evidence="2" id="KW-1185">Reference proteome</keyword>
<dbReference type="Proteomes" id="UP000321080">
    <property type="component" value="Unassembled WGS sequence"/>
</dbReference>
<sequence length="181" mass="21254">MRNELKNTAYHEAGHALIYYLLGRNIIFINANEDGTGICKVNPSFKPRYYTSNSLDEHEAEMLEWGMICLSGYASEIKMMGKKHDIRGLFEDFYLEEEEEPESDSECLIYEMEEINKIIGKKHFDIEFIIKAWDKTNEIINKPDAWDAIIMLSNKILDSENNFLWGPEVEEIFNKYDKLHL</sequence>
<dbReference type="RefSeq" id="WP_147767647.1">
    <property type="nucleotide sequence ID" value="NZ_VRKQ01000010.1"/>
</dbReference>
<dbReference type="GO" id="GO:0005524">
    <property type="term" value="F:ATP binding"/>
    <property type="evidence" value="ECO:0007669"/>
    <property type="project" value="InterPro"/>
</dbReference>
<organism evidence="1 2">
    <name type="scientific">Seonamhaeicola maritimus</name>
    <dbReference type="NCBI Taxonomy" id="2591822"/>
    <lineage>
        <taxon>Bacteria</taxon>
        <taxon>Pseudomonadati</taxon>
        <taxon>Bacteroidota</taxon>
        <taxon>Flavobacteriia</taxon>
        <taxon>Flavobacteriales</taxon>
        <taxon>Flavobacteriaceae</taxon>
    </lineage>
</organism>
<evidence type="ECO:0000313" key="2">
    <source>
        <dbReference type="Proteomes" id="UP000321080"/>
    </source>
</evidence>
<dbReference type="GO" id="GO:0004176">
    <property type="term" value="F:ATP-dependent peptidase activity"/>
    <property type="evidence" value="ECO:0007669"/>
    <property type="project" value="InterPro"/>
</dbReference>
<dbReference type="AlphaFoldDB" id="A0A5C7GGS9"/>
<reference evidence="1 2" key="1">
    <citation type="submission" date="2019-08" db="EMBL/GenBank/DDBJ databases">
        <title>Seonamhaeicola sediminis sp. nov., isolated from marine sediment.</title>
        <authorList>
            <person name="Cao W.R."/>
        </authorList>
    </citation>
    <scope>NUCLEOTIDE SEQUENCE [LARGE SCALE GENOMIC DNA]</scope>
    <source>
        <strain evidence="1 2">1505</strain>
    </source>
</reference>
<dbReference type="GO" id="GO:0004222">
    <property type="term" value="F:metalloendopeptidase activity"/>
    <property type="evidence" value="ECO:0007669"/>
    <property type="project" value="InterPro"/>
</dbReference>